<evidence type="ECO:0000256" key="1">
    <source>
        <dbReference type="ARBA" id="ARBA00022617"/>
    </source>
</evidence>
<dbReference type="Pfam" id="PF13442">
    <property type="entry name" value="Cytochrome_CBB3"/>
    <property type="match status" value="1"/>
</dbReference>
<keyword evidence="5" id="KW-0732">Signal</keyword>
<dbReference type="InterPro" id="IPR036909">
    <property type="entry name" value="Cyt_c-like_dom_sf"/>
</dbReference>
<feature type="domain" description="Cytochrome c" evidence="6">
    <location>
        <begin position="52"/>
        <end position="119"/>
    </location>
</feature>
<protein>
    <recommendedName>
        <fullName evidence="6">Cytochrome c domain-containing protein</fullName>
    </recommendedName>
</protein>
<evidence type="ECO:0000256" key="3">
    <source>
        <dbReference type="ARBA" id="ARBA00023004"/>
    </source>
</evidence>
<dbReference type="AlphaFoldDB" id="A0A2M7G3K7"/>
<gene>
    <name evidence="7" type="ORF">COW36_13325</name>
</gene>
<feature type="compositionally biased region" description="Low complexity" evidence="4">
    <location>
        <begin position="24"/>
        <end position="42"/>
    </location>
</feature>
<evidence type="ECO:0000256" key="4">
    <source>
        <dbReference type="SAM" id="MobiDB-lite"/>
    </source>
</evidence>
<feature type="chain" id="PRO_5014623938" description="Cytochrome c domain-containing protein" evidence="5">
    <location>
        <begin position="18"/>
        <end position="126"/>
    </location>
</feature>
<reference evidence="7 8" key="1">
    <citation type="submission" date="2017-09" db="EMBL/GenBank/DDBJ databases">
        <title>Depth-based differentiation of microbial function through sediment-hosted aquifers and enrichment of novel symbionts in the deep terrestrial subsurface.</title>
        <authorList>
            <person name="Probst A.J."/>
            <person name="Ladd B."/>
            <person name="Jarett J.K."/>
            <person name="Geller-Mcgrath D.E."/>
            <person name="Sieber C.M."/>
            <person name="Emerson J.B."/>
            <person name="Anantharaman K."/>
            <person name="Thomas B.C."/>
            <person name="Malmstrom R."/>
            <person name="Stieglmeier M."/>
            <person name="Klingl A."/>
            <person name="Woyke T."/>
            <person name="Ryan C.M."/>
            <person name="Banfield J.F."/>
        </authorList>
    </citation>
    <scope>NUCLEOTIDE SEQUENCE [LARGE SCALE GENOMIC DNA]</scope>
    <source>
        <strain evidence="7">CG17_big_fil_post_rev_8_21_14_2_50_48_46</strain>
    </source>
</reference>
<evidence type="ECO:0000256" key="5">
    <source>
        <dbReference type="SAM" id="SignalP"/>
    </source>
</evidence>
<dbReference type="GO" id="GO:0046872">
    <property type="term" value="F:metal ion binding"/>
    <property type="evidence" value="ECO:0007669"/>
    <property type="project" value="UniProtKB-KW"/>
</dbReference>
<accession>A0A2M7G3K7</accession>
<comment type="caution">
    <text evidence="7">The sequence shown here is derived from an EMBL/GenBank/DDBJ whole genome shotgun (WGS) entry which is preliminary data.</text>
</comment>
<dbReference type="EMBL" id="PFFQ01000038">
    <property type="protein sequence ID" value="PIW16311.1"/>
    <property type="molecule type" value="Genomic_DNA"/>
</dbReference>
<sequence length="126" mass="13185">MKTWLLSLGCLSLLLFAACNNATAPTSTASPSASPASGSPTTEKVSFSVANQIIQQRCSMCHSAAGGQSPRAGVAMDTPEQIKARTERIRARAVSTQSMPQGNATQMTEAERKTLGDWIAQGASLE</sequence>
<dbReference type="PROSITE" id="PS51257">
    <property type="entry name" value="PROKAR_LIPOPROTEIN"/>
    <property type="match status" value="1"/>
</dbReference>
<dbReference type="GO" id="GO:0009055">
    <property type="term" value="F:electron transfer activity"/>
    <property type="evidence" value="ECO:0007669"/>
    <property type="project" value="InterPro"/>
</dbReference>
<evidence type="ECO:0000256" key="2">
    <source>
        <dbReference type="ARBA" id="ARBA00022723"/>
    </source>
</evidence>
<dbReference type="Proteomes" id="UP000231019">
    <property type="component" value="Unassembled WGS sequence"/>
</dbReference>
<dbReference type="GO" id="GO:0020037">
    <property type="term" value="F:heme binding"/>
    <property type="evidence" value="ECO:0007669"/>
    <property type="project" value="InterPro"/>
</dbReference>
<dbReference type="Gene3D" id="1.10.760.10">
    <property type="entry name" value="Cytochrome c-like domain"/>
    <property type="match status" value="1"/>
</dbReference>
<feature type="signal peptide" evidence="5">
    <location>
        <begin position="1"/>
        <end position="17"/>
    </location>
</feature>
<proteinExistence type="predicted"/>
<dbReference type="SUPFAM" id="SSF46626">
    <property type="entry name" value="Cytochrome c"/>
    <property type="match status" value="1"/>
</dbReference>
<keyword evidence="1" id="KW-0349">Heme</keyword>
<dbReference type="InterPro" id="IPR009056">
    <property type="entry name" value="Cyt_c-like_dom"/>
</dbReference>
<feature type="region of interest" description="Disordered" evidence="4">
    <location>
        <begin position="24"/>
        <end position="45"/>
    </location>
</feature>
<keyword evidence="3" id="KW-0408">Iron</keyword>
<evidence type="ECO:0000313" key="7">
    <source>
        <dbReference type="EMBL" id="PIW16311.1"/>
    </source>
</evidence>
<evidence type="ECO:0000313" key="8">
    <source>
        <dbReference type="Proteomes" id="UP000231019"/>
    </source>
</evidence>
<keyword evidence="2" id="KW-0479">Metal-binding</keyword>
<organism evidence="7 8">
    <name type="scientific">bacterium (Candidatus Blackallbacteria) CG17_big_fil_post_rev_8_21_14_2_50_48_46</name>
    <dbReference type="NCBI Taxonomy" id="2014261"/>
    <lineage>
        <taxon>Bacteria</taxon>
        <taxon>Candidatus Blackallbacteria</taxon>
    </lineage>
</organism>
<name>A0A2M7G3K7_9BACT</name>
<evidence type="ECO:0000259" key="6">
    <source>
        <dbReference type="Pfam" id="PF13442"/>
    </source>
</evidence>